<accession>A0A1E1J9J2</accession>
<evidence type="ECO:0000313" key="1">
    <source>
        <dbReference type="EMBL" id="CCM19555.1"/>
    </source>
</evidence>
<gene>
    <name evidence="1" type="primary">LgM4147LRVhigh.35.02240.00940</name>
    <name evidence="1" type="ORF">BN36_3570360</name>
</gene>
<sequence>MYVQRKAFAEIAEGQDRCRSPTVTLERLVKVLGWFELALNPSAVERVCGIPMQSAGEPRDISIDFNAFVKIMDSSLDCQHHSEGSRPSSEWASAPVTNNEDPQFNAIVLALPPEAPARAFPAVPLIPGLTAAGAESLSSGSGPAPCTQAAPYTSSVCDSGDSIRSLWSVAFATSAAHRRSGSLSSVATTTASSAVSGASVPKSSVDTDDAYPLATHGSAAAAASASGCAKSCDGA</sequence>
<organism evidence="1">
    <name type="scientific">Leishmania guyanensis</name>
    <dbReference type="NCBI Taxonomy" id="5670"/>
    <lineage>
        <taxon>Eukaryota</taxon>
        <taxon>Discoba</taxon>
        <taxon>Euglenozoa</taxon>
        <taxon>Kinetoplastea</taxon>
        <taxon>Metakinetoplastina</taxon>
        <taxon>Trypanosomatida</taxon>
        <taxon>Trypanosomatidae</taxon>
        <taxon>Leishmaniinae</taxon>
        <taxon>Leishmania</taxon>
        <taxon>Leishmania guyanensis species complex</taxon>
    </lineage>
</organism>
<protein>
    <submittedName>
        <fullName evidence="1">Putative streptococcal hemagglutinin-like protein</fullName>
    </submittedName>
</protein>
<reference evidence="1" key="1">
    <citation type="submission" date="2012-08" db="EMBL/GenBank/DDBJ databases">
        <title>Comparative genomics of metastatic and non-metastatic Leishmania guyanensis provides insights into polygenic factors involved in Leishmania RNA virus infection.</title>
        <authorList>
            <person name="Smith D."/>
            <person name="Hertz-Fowler C."/>
            <person name="Martin R."/>
            <person name="Dickens N."/>
            <person name="Fasel N."/>
            <person name="Falquet L."/>
            <person name="Beverley S."/>
            <person name="Zangger H."/>
            <person name="Calderon-Copete S."/>
            <person name="Mottram J."/>
            <person name="Xenarios I."/>
        </authorList>
    </citation>
    <scope>NUCLEOTIDE SEQUENCE</scope>
    <source>
        <strain evidence="1">MHOM/BR/75/M4147/SSU:IR2SAT-LUC</strain>
    </source>
</reference>
<dbReference type="AlphaFoldDB" id="A0A1E1J9J2"/>
<name>A0A1E1J9J2_LEIGU</name>
<proteinExistence type="predicted"/>
<dbReference type="EMBL" id="CALQ01001840">
    <property type="protein sequence ID" value="CCM19555.1"/>
    <property type="molecule type" value="Genomic_DNA"/>
</dbReference>